<dbReference type="InterPro" id="IPR029045">
    <property type="entry name" value="ClpP/crotonase-like_dom_sf"/>
</dbReference>
<reference evidence="5" key="1">
    <citation type="submission" date="2022-11" db="UniProtKB">
        <authorList>
            <consortium name="WormBaseParasite"/>
        </authorList>
    </citation>
    <scope>IDENTIFICATION</scope>
</reference>
<dbReference type="SUPFAM" id="SSF52096">
    <property type="entry name" value="ClpP/crotonase"/>
    <property type="match status" value="2"/>
</dbReference>
<evidence type="ECO:0000313" key="4">
    <source>
        <dbReference type="Proteomes" id="UP000887565"/>
    </source>
</evidence>
<dbReference type="InterPro" id="IPR049076">
    <property type="entry name" value="ACCA"/>
</dbReference>
<dbReference type="Proteomes" id="UP000887565">
    <property type="component" value="Unplaced"/>
</dbReference>
<keyword evidence="4" id="KW-1185">Reference proteome</keyword>
<sequence>MAALEVYVRRAFTAYDMNCLQHHDLLGNLIAVEYQFTLPNTHPSRLRCTHRRTLSKADGFNNAALRGQTSRVRSSGDDETLGLDLPDSPNCQRLGILVAVNSFEELTQSFNVILQQFTLLVTSDSGDFEGKNHSNSNLFQSEDFTHKEPILILNVAIRAETISSSTSASSTTPAPSNIIASLKTDDNAMSDLFQNFVYSKKQIMFEKGIRRVTFMLLEKRSFPKYFTFRARDKFMEDKIYRHLEPAISFQLEITRMKNFTLTPIATSNRRMHLYLGSAKTNKGVEVNDYRFFLRSLVRHQDLISKEASFEYMRNEGERVLLEALDELEVAFSTPEAKRSDCNHIFLNFVPCVTLDPQKVVDTVRDIVVRYGLRLWKLRVLQAELKYMIRLTPSGLPVSMRLTVSNESGYYLDVHLYQEILDDITGQVKFITWGSGRSGPLHGLPVSTPYQTKDHMQSKRYLAQKMGTTYVFDYPEMFRQALIKLWREYKIDHPDFDEPNLVELLHCTELVVDEKGHLVEMNRLPGWVSYYSSNIEDFYDLGHNSIFRYKIVDVIGREDSLGVENLKGSGMIAGETSDAYNEVWTCSLVSCRSVGIGAYLVRLGQRVIQVENSSIILTGAMALNKVLGREVYTSNNQLGGIQIMYNNGVSHTTVHNDFEGVYTLLKWLSYVPDVRGGLLPVLPSIDPVDREIEFCPTKNPYDPRWMLEGRKSMNDVTKWENGFFDVGSWVEIMSGWAKTVVCGRARLGGIPCAAIAVETRSVEVEIPADPATLDSETKVVNQAGQVWYPDSAYKTAQAIKDFNREELPLFIFANWRGFSGGMKDMYEQVLKFGAYIVDGLREYKQPVFVYLPPHAELRGGAWVVVDPAINVRHMEMYADPESRGGVLEPEGTVEIKYRFKDLQNTIHRLDTVAQCLLKQLHTNEKLTEDEKKNLQQELKRREEHLLPIYHTVAVQFVDLHDTAGRMCAKNVISGAVQWKTARLKFYWRLRRRLAEDRLRANIWKDTEKISDSEQSAMLRAWLSSDKKELSYENDMEVAQWLERQLVPETRSTIVEERVKLLKRNNVKSKITEILTANPELLMDSMIEMTQHLSSAQCVELSKVIANLRSHNNINRTNSL</sequence>
<evidence type="ECO:0000259" key="3">
    <source>
        <dbReference type="PROSITE" id="PS50989"/>
    </source>
</evidence>
<dbReference type="PROSITE" id="PS50989">
    <property type="entry name" value="COA_CT_CTER"/>
    <property type="match status" value="1"/>
</dbReference>
<dbReference type="Pfam" id="PF01039">
    <property type="entry name" value="Carboxyl_trans"/>
    <property type="match status" value="1"/>
</dbReference>
<dbReference type="PANTHER" id="PTHR45728:SF3">
    <property type="entry name" value="ACETYL-COA CARBOXYLASE"/>
    <property type="match status" value="1"/>
</dbReference>
<dbReference type="InterPro" id="IPR034733">
    <property type="entry name" value="AcCoA_carboxyl_beta"/>
</dbReference>
<evidence type="ECO:0000256" key="1">
    <source>
        <dbReference type="SAM" id="Coils"/>
    </source>
</evidence>
<dbReference type="InterPro" id="IPR013537">
    <property type="entry name" value="AcCoA_COase_cen"/>
</dbReference>
<dbReference type="Pfam" id="PF08326">
    <property type="entry name" value="ACC_central"/>
    <property type="match status" value="1"/>
</dbReference>
<dbReference type="PROSITE" id="PS50980">
    <property type="entry name" value="COA_CT_NTER"/>
    <property type="match status" value="1"/>
</dbReference>
<feature type="coiled-coil region" evidence="1">
    <location>
        <begin position="916"/>
        <end position="943"/>
    </location>
</feature>
<dbReference type="GO" id="GO:0003989">
    <property type="term" value="F:acetyl-CoA carboxylase activity"/>
    <property type="evidence" value="ECO:0007669"/>
    <property type="project" value="InterPro"/>
</dbReference>
<dbReference type="AlphaFoldDB" id="A0A915K8S8"/>
<keyword evidence="1" id="KW-0175">Coiled coil</keyword>
<dbReference type="WBParaSite" id="nRc.2.0.1.t34585-RA">
    <property type="protein sequence ID" value="nRc.2.0.1.t34585-RA"/>
    <property type="gene ID" value="nRc.2.0.1.g34585"/>
</dbReference>
<protein>
    <submittedName>
        <fullName evidence="5">Acetyl-CoA carboxylase</fullName>
    </submittedName>
</protein>
<dbReference type="GO" id="GO:0005739">
    <property type="term" value="C:mitochondrion"/>
    <property type="evidence" value="ECO:0007669"/>
    <property type="project" value="TreeGrafter"/>
</dbReference>
<evidence type="ECO:0000313" key="5">
    <source>
        <dbReference type="WBParaSite" id="nRc.2.0.1.t34585-RA"/>
    </source>
</evidence>
<name>A0A915K8S8_ROMCU</name>
<dbReference type="GO" id="GO:0005524">
    <property type="term" value="F:ATP binding"/>
    <property type="evidence" value="ECO:0007669"/>
    <property type="project" value="InterPro"/>
</dbReference>
<feature type="domain" description="CoA carboxyltransferase N-terminal" evidence="2">
    <location>
        <begin position="556"/>
        <end position="682"/>
    </location>
</feature>
<evidence type="ECO:0000259" key="2">
    <source>
        <dbReference type="PROSITE" id="PS50980"/>
    </source>
</evidence>
<organism evidence="4 5">
    <name type="scientific">Romanomermis culicivorax</name>
    <name type="common">Nematode worm</name>
    <dbReference type="NCBI Taxonomy" id="13658"/>
    <lineage>
        <taxon>Eukaryota</taxon>
        <taxon>Metazoa</taxon>
        <taxon>Ecdysozoa</taxon>
        <taxon>Nematoda</taxon>
        <taxon>Enoplea</taxon>
        <taxon>Dorylaimia</taxon>
        <taxon>Mermithida</taxon>
        <taxon>Mermithoidea</taxon>
        <taxon>Mermithidae</taxon>
        <taxon>Romanomermis</taxon>
    </lineage>
</organism>
<dbReference type="InterPro" id="IPR011763">
    <property type="entry name" value="COA_CT_C"/>
</dbReference>
<feature type="domain" description="CoA carboxyltransferase C-terminal" evidence="3">
    <location>
        <begin position="686"/>
        <end position="1003"/>
    </location>
</feature>
<accession>A0A915K8S8</accession>
<dbReference type="PANTHER" id="PTHR45728">
    <property type="entry name" value="ACETYL-COA CARBOXYLASE, ISOFORM A"/>
    <property type="match status" value="1"/>
</dbReference>
<dbReference type="OMA" id="VSHAVCE"/>
<dbReference type="FunFam" id="3.90.226.10:FF:000010">
    <property type="entry name" value="acetyl-CoA carboxylase isoform X2"/>
    <property type="match status" value="1"/>
</dbReference>
<dbReference type="GO" id="GO:0006633">
    <property type="term" value="P:fatty acid biosynthetic process"/>
    <property type="evidence" value="ECO:0007669"/>
    <property type="project" value="InterPro"/>
</dbReference>
<proteinExistence type="predicted"/>
<dbReference type="Gene3D" id="3.90.226.10">
    <property type="entry name" value="2-enoyl-CoA Hydratase, Chain A, domain 1"/>
    <property type="match status" value="3"/>
</dbReference>
<dbReference type="InterPro" id="IPR011762">
    <property type="entry name" value="COA_CT_N"/>
</dbReference>